<protein>
    <submittedName>
        <fullName evidence="3">PERF protein</fullName>
    </submittedName>
</protein>
<reference evidence="3 4" key="1">
    <citation type="submission" date="2019-09" db="EMBL/GenBank/DDBJ databases">
        <title>Bird 10,000 Genomes (B10K) Project - Family phase.</title>
        <authorList>
            <person name="Zhang G."/>
        </authorList>
    </citation>
    <scope>NUCLEOTIDE SEQUENCE [LARGE SCALE GENOMIC DNA]</scope>
    <source>
        <strain evidence="3">B10K-DU-001-45</strain>
        <tissue evidence="3">Muscle</tissue>
    </source>
</reference>
<feature type="non-terminal residue" evidence="3">
    <location>
        <position position="1"/>
    </location>
</feature>
<dbReference type="GO" id="GO:0001913">
    <property type="term" value="P:T cell mediated cytotoxicity"/>
    <property type="evidence" value="ECO:0007669"/>
    <property type="project" value="TreeGrafter"/>
</dbReference>
<dbReference type="EMBL" id="VXAS01023640">
    <property type="protein sequence ID" value="NXL26491.1"/>
    <property type="molecule type" value="Genomic_DNA"/>
</dbReference>
<sequence length="142" mass="15251">LSTQILGGRGWRGDLLTPTDAYVRVSFSGRSARTATAWNTDRPAWGQRLDLGAVTLRPEAQLELQVWDEDHGWDDDHLGSCHWPLAAGEWPERSCFAGGGRLDFAVTARCGPALGGALCHDYRPATPMGGAGLQGGAPWPPE</sequence>
<dbReference type="PROSITE" id="PS50004">
    <property type="entry name" value="C2"/>
    <property type="match status" value="1"/>
</dbReference>
<gene>
    <name evidence="3" type="primary">Prf1</name>
    <name evidence="3" type="ORF">SETKIR_R15306</name>
</gene>
<dbReference type="SUPFAM" id="SSF49562">
    <property type="entry name" value="C2 domain (Calcium/lipid-binding domain, CaLB)"/>
    <property type="match status" value="1"/>
</dbReference>
<keyword evidence="1" id="KW-0732">Signal</keyword>
<keyword evidence="4" id="KW-1185">Reference proteome</keyword>
<dbReference type="InterPro" id="IPR035892">
    <property type="entry name" value="C2_domain_sf"/>
</dbReference>
<dbReference type="PANTHER" id="PTHR46096:SF3">
    <property type="entry name" value="PERFORIN-1"/>
    <property type="match status" value="1"/>
</dbReference>
<dbReference type="Proteomes" id="UP000550059">
    <property type="component" value="Unassembled WGS sequence"/>
</dbReference>
<dbReference type="GO" id="GO:0051607">
    <property type="term" value="P:defense response to virus"/>
    <property type="evidence" value="ECO:0007669"/>
    <property type="project" value="TreeGrafter"/>
</dbReference>
<dbReference type="PANTHER" id="PTHR46096">
    <property type="entry name" value="PERFORIN-1"/>
    <property type="match status" value="1"/>
</dbReference>
<accession>A0A7L0R8S6</accession>
<dbReference type="AlphaFoldDB" id="A0A7L0R8S6"/>
<evidence type="ECO:0000256" key="1">
    <source>
        <dbReference type="ARBA" id="ARBA00022729"/>
    </source>
</evidence>
<name>A0A7L0R8S6_SETKR</name>
<evidence type="ECO:0000313" key="3">
    <source>
        <dbReference type="EMBL" id="NXL26491.1"/>
    </source>
</evidence>
<feature type="non-terminal residue" evidence="3">
    <location>
        <position position="142"/>
    </location>
</feature>
<comment type="caution">
    <text evidence="3">The sequence shown here is derived from an EMBL/GenBank/DDBJ whole genome shotgun (WGS) entry which is preliminary data.</text>
</comment>
<evidence type="ECO:0000259" key="2">
    <source>
        <dbReference type="PROSITE" id="PS50004"/>
    </source>
</evidence>
<dbReference type="InterPro" id="IPR052784">
    <property type="entry name" value="Perforin-1_pore-forming"/>
</dbReference>
<dbReference type="GO" id="GO:0016020">
    <property type="term" value="C:membrane"/>
    <property type="evidence" value="ECO:0007669"/>
    <property type="project" value="TreeGrafter"/>
</dbReference>
<dbReference type="InterPro" id="IPR000008">
    <property type="entry name" value="C2_dom"/>
</dbReference>
<dbReference type="GO" id="GO:0001771">
    <property type="term" value="P:immunological synapse formation"/>
    <property type="evidence" value="ECO:0007669"/>
    <property type="project" value="TreeGrafter"/>
</dbReference>
<evidence type="ECO:0000313" key="4">
    <source>
        <dbReference type="Proteomes" id="UP000550059"/>
    </source>
</evidence>
<proteinExistence type="predicted"/>
<dbReference type="Gene3D" id="2.60.40.150">
    <property type="entry name" value="C2 domain"/>
    <property type="match status" value="1"/>
</dbReference>
<feature type="domain" description="C2" evidence="2">
    <location>
        <begin position="1"/>
        <end position="98"/>
    </location>
</feature>
<dbReference type="Pfam" id="PF00168">
    <property type="entry name" value="C2"/>
    <property type="match status" value="1"/>
</dbReference>
<dbReference type="GO" id="GO:0022829">
    <property type="term" value="F:wide pore channel activity"/>
    <property type="evidence" value="ECO:0007669"/>
    <property type="project" value="TreeGrafter"/>
</dbReference>
<organism evidence="3 4">
    <name type="scientific">Setophaga kirtlandii</name>
    <name type="common">Kirtland's warbler</name>
    <name type="synonym">Dendroica kirtlandii</name>
    <dbReference type="NCBI Taxonomy" id="298831"/>
    <lineage>
        <taxon>Eukaryota</taxon>
        <taxon>Metazoa</taxon>
        <taxon>Chordata</taxon>
        <taxon>Craniata</taxon>
        <taxon>Vertebrata</taxon>
        <taxon>Euteleostomi</taxon>
        <taxon>Archelosauria</taxon>
        <taxon>Archosauria</taxon>
        <taxon>Dinosauria</taxon>
        <taxon>Saurischia</taxon>
        <taxon>Theropoda</taxon>
        <taxon>Coelurosauria</taxon>
        <taxon>Aves</taxon>
        <taxon>Neognathae</taxon>
        <taxon>Neoaves</taxon>
        <taxon>Telluraves</taxon>
        <taxon>Australaves</taxon>
        <taxon>Passeriformes</taxon>
        <taxon>Passeroidea</taxon>
        <taxon>Parulidae</taxon>
        <taxon>Setophaga</taxon>
    </lineage>
</organism>